<dbReference type="RefSeq" id="WP_286372168.1">
    <property type="nucleotide sequence ID" value="NZ_JAUJZH010000002.1"/>
</dbReference>
<dbReference type="Proteomes" id="UP001169027">
    <property type="component" value="Unassembled WGS sequence"/>
</dbReference>
<accession>A0ABT8RXX7</accession>
<keyword evidence="1" id="KW-0472">Membrane</keyword>
<keyword evidence="3" id="KW-1185">Reference proteome</keyword>
<evidence type="ECO:0000313" key="3">
    <source>
        <dbReference type="Proteomes" id="UP001169027"/>
    </source>
</evidence>
<keyword evidence="1" id="KW-1133">Transmembrane helix</keyword>
<keyword evidence="1" id="KW-0812">Transmembrane</keyword>
<protein>
    <submittedName>
        <fullName evidence="2">Uncharacterized protein</fullName>
    </submittedName>
</protein>
<reference evidence="2" key="1">
    <citation type="submission" date="2023-06" db="EMBL/GenBank/DDBJ databases">
        <authorList>
            <person name="Jiang Y."/>
            <person name="Liu Q."/>
        </authorList>
    </citation>
    <scope>NUCLEOTIDE SEQUENCE</scope>
    <source>
        <strain evidence="2">CGMCC 1.12090</strain>
    </source>
</reference>
<evidence type="ECO:0000256" key="1">
    <source>
        <dbReference type="SAM" id="Phobius"/>
    </source>
</evidence>
<evidence type="ECO:0000313" key="2">
    <source>
        <dbReference type="EMBL" id="MDO1531524.1"/>
    </source>
</evidence>
<proteinExistence type="predicted"/>
<sequence>MSNPTPIEPGHAAAVEQDAVESIVPLMPLVLPLVGGVLMLLLASIAIYMA</sequence>
<gene>
    <name evidence="2" type="ORF">Q2T77_04410</name>
</gene>
<organism evidence="2 3">
    <name type="scientific">Variovorax ginsengisoli</name>
    <dbReference type="NCBI Taxonomy" id="363844"/>
    <lineage>
        <taxon>Bacteria</taxon>
        <taxon>Pseudomonadati</taxon>
        <taxon>Pseudomonadota</taxon>
        <taxon>Betaproteobacteria</taxon>
        <taxon>Burkholderiales</taxon>
        <taxon>Comamonadaceae</taxon>
        <taxon>Variovorax</taxon>
    </lineage>
</organism>
<name>A0ABT8RXX7_9BURK</name>
<comment type="caution">
    <text evidence="2">The sequence shown here is derived from an EMBL/GenBank/DDBJ whole genome shotgun (WGS) entry which is preliminary data.</text>
</comment>
<feature type="transmembrane region" description="Helical" evidence="1">
    <location>
        <begin position="29"/>
        <end position="49"/>
    </location>
</feature>
<dbReference type="EMBL" id="JAUKVY010000002">
    <property type="protein sequence ID" value="MDO1531524.1"/>
    <property type="molecule type" value="Genomic_DNA"/>
</dbReference>